<feature type="binding site" evidence="9">
    <location>
        <position position="50"/>
    </location>
    <ligand>
        <name>Mn(2+)</name>
        <dbReference type="ChEBI" id="CHEBI:29035"/>
        <label>1</label>
    </ligand>
</feature>
<evidence type="ECO:0000256" key="6">
    <source>
        <dbReference type="ARBA" id="ARBA00023211"/>
    </source>
</evidence>
<dbReference type="Pfam" id="PF03320">
    <property type="entry name" value="FBPase_glpX"/>
    <property type="match status" value="1"/>
</dbReference>
<evidence type="ECO:0000256" key="3">
    <source>
        <dbReference type="ARBA" id="ARBA00008989"/>
    </source>
</evidence>
<dbReference type="PANTHER" id="PTHR30447:SF0">
    <property type="entry name" value="FRUCTOSE-1,6-BISPHOSPHATASE 1 CLASS 2-RELATED"/>
    <property type="match status" value="1"/>
</dbReference>
<reference evidence="11" key="1">
    <citation type="submission" date="2016-10" db="EMBL/GenBank/DDBJ databases">
        <authorList>
            <person name="Varghese N."/>
            <person name="Submissions S."/>
        </authorList>
    </citation>
    <scope>NUCLEOTIDE SEQUENCE [LARGE SCALE GENOMIC DNA]</scope>
    <source>
        <strain evidence="11">DSM 21772</strain>
    </source>
</reference>
<organism evidence="10 11">
    <name type="scientific">Microterricola viridarii</name>
    <dbReference type="NCBI Taxonomy" id="412690"/>
    <lineage>
        <taxon>Bacteria</taxon>
        <taxon>Bacillati</taxon>
        <taxon>Actinomycetota</taxon>
        <taxon>Actinomycetes</taxon>
        <taxon>Micrococcales</taxon>
        <taxon>Microbacteriaceae</taxon>
        <taxon>Microterricola</taxon>
    </lineage>
</organism>
<dbReference type="Gene3D" id="3.40.190.90">
    <property type="match status" value="1"/>
</dbReference>
<evidence type="ECO:0000256" key="4">
    <source>
        <dbReference type="ARBA" id="ARBA00022723"/>
    </source>
</evidence>
<evidence type="ECO:0000256" key="2">
    <source>
        <dbReference type="ARBA" id="ARBA00004742"/>
    </source>
</evidence>
<keyword evidence="7 8" id="KW-0119">Carbohydrate metabolism</keyword>
<comment type="pathway">
    <text evidence="2">Carbohydrate biosynthesis; gluconeogenesis.</text>
</comment>
<dbReference type="InterPro" id="IPR004464">
    <property type="entry name" value="FBPase_class-2/SBPase"/>
</dbReference>
<keyword evidence="4 9" id="KW-0479">Metal-binding</keyword>
<dbReference type="AlphaFoldDB" id="A0A1H1Y176"/>
<evidence type="ECO:0000313" key="11">
    <source>
        <dbReference type="Proteomes" id="UP000181956"/>
    </source>
</evidence>
<comment type="similarity">
    <text evidence="3 8">Belongs to the FBPase class 2 family.</text>
</comment>
<dbReference type="PANTHER" id="PTHR30447">
    <property type="entry name" value="FRUCTOSE-1,6-BISPHOSPHATASE CLASS 2"/>
    <property type="match status" value="1"/>
</dbReference>
<keyword evidence="6 9" id="KW-0464">Manganese</keyword>
<feature type="binding site" evidence="9">
    <location>
        <position position="119"/>
    </location>
    <ligand>
        <name>Mn(2+)</name>
        <dbReference type="ChEBI" id="CHEBI:29035"/>
        <label>2</label>
    </ligand>
</feature>
<keyword evidence="11" id="KW-1185">Reference proteome</keyword>
<feature type="binding site" evidence="9">
    <location>
        <position position="74"/>
    </location>
    <ligand>
        <name>Mn(2+)</name>
        <dbReference type="ChEBI" id="CHEBI:29035"/>
        <label>1</label>
    </ligand>
</feature>
<evidence type="ECO:0000313" key="10">
    <source>
        <dbReference type="EMBL" id="SDT15191.1"/>
    </source>
</evidence>
<evidence type="ECO:0000256" key="5">
    <source>
        <dbReference type="ARBA" id="ARBA00022801"/>
    </source>
</evidence>
<feature type="binding site" evidence="9">
    <location>
        <position position="248"/>
    </location>
    <ligand>
        <name>Mn(2+)</name>
        <dbReference type="ChEBI" id="CHEBI:29035"/>
        <label>2</label>
    </ligand>
</feature>
<dbReference type="UniPathway" id="UPA00138"/>
<gene>
    <name evidence="10" type="ORF">SAMN04489834_2946</name>
</gene>
<dbReference type="OrthoDB" id="9779353at2"/>
<dbReference type="RefSeq" id="WP_083364706.1">
    <property type="nucleotide sequence ID" value="NZ_LT629742.1"/>
</dbReference>
<accession>A0A1H1Y176</accession>
<dbReference type="STRING" id="412690.SAMN04489834_2946"/>
<comment type="cofactor">
    <cofactor evidence="9">
        <name>Mn(2+)</name>
        <dbReference type="ChEBI" id="CHEBI:29035"/>
    </cofactor>
</comment>
<protein>
    <recommendedName>
        <fullName evidence="8">Fructose-1,6-bisphosphatase</fullName>
    </recommendedName>
</protein>
<dbReference type="EMBL" id="LT629742">
    <property type="protein sequence ID" value="SDT15191.1"/>
    <property type="molecule type" value="Genomic_DNA"/>
</dbReference>
<dbReference type="PIRSF" id="PIRSF004532">
    <property type="entry name" value="GlpX"/>
    <property type="match status" value="1"/>
</dbReference>
<evidence type="ECO:0000256" key="9">
    <source>
        <dbReference type="PIRSR" id="PIRSR004532-1"/>
    </source>
</evidence>
<dbReference type="GO" id="GO:0005829">
    <property type="term" value="C:cytosol"/>
    <property type="evidence" value="ECO:0007669"/>
    <property type="project" value="TreeGrafter"/>
</dbReference>
<dbReference type="GO" id="GO:0042132">
    <property type="term" value="F:fructose 1,6-bisphosphate 1-phosphatase activity"/>
    <property type="evidence" value="ECO:0007669"/>
    <property type="project" value="UniProtKB-EC"/>
</dbReference>
<keyword evidence="5" id="KW-0378">Hydrolase</keyword>
<sequence length="308" mass="30317">MVGPHSPGSTTVIGADNFSPELVAAVVRATDAAAAASAALVGDGDKNGIDAAAVAAMRAGLLAAPFAGTVVIGEGEKDDAPMLANGERLGLGFGAAASAPVSAAGSDIADYPACDIAVDPLDGTRLAAENLPGAVCVIALAPAGTLFDPRDVFYMDKLIAGPAGVGVLSLALPAAENVRRLADATGRGVGELTAAVLDKPRHAALIAELQAAGVQLRLVGEGDIGTAIEAATPGSGLDLALGVGGTPEGVIAACAVRALGGFMEGRLAPQGDEQLALALAVGHDLDRVLRLDDLVASERVLFVSAPVT</sequence>
<dbReference type="Gene3D" id="3.30.540.10">
    <property type="entry name" value="Fructose-1,6-Bisphosphatase, subunit A, domain 1"/>
    <property type="match status" value="1"/>
</dbReference>
<name>A0A1H1Y176_9MICO</name>
<proteinExistence type="inferred from homology"/>
<dbReference type="GO" id="GO:0046872">
    <property type="term" value="F:metal ion binding"/>
    <property type="evidence" value="ECO:0007669"/>
    <property type="project" value="UniProtKB-KW"/>
</dbReference>
<comment type="catalytic activity">
    <reaction evidence="1">
        <text>beta-D-fructose 1,6-bisphosphate + H2O = beta-D-fructose 6-phosphate + phosphate</text>
        <dbReference type="Rhea" id="RHEA:11064"/>
        <dbReference type="ChEBI" id="CHEBI:15377"/>
        <dbReference type="ChEBI" id="CHEBI:32966"/>
        <dbReference type="ChEBI" id="CHEBI:43474"/>
        <dbReference type="ChEBI" id="CHEBI:57634"/>
        <dbReference type="EC" id="3.1.3.11"/>
    </reaction>
</comment>
<evidence type="ECO:0000256" key="8">
    <source>
        <dbReference type="PIRNR" id="PIRNR004532"/>
    </source>
</evidence>
<dbReference type="SUPFAM" id="SSF56655">
    <property type="entry name" value="Carbohydrate phosphatase"/>
    <property type="match status" value="1"/>
</dbReference>
<dbReference type="GO" id="GO:0006094">
    <property type="term" value="P:gluconeogenesis"/>
    <property type="evidence" value="ECO:0007669"/>
    <property type="project" value="UniProtKB-UniPathway"/>
</dbReference>
<feature type="binding site" evidence="9">
    <location>
        <position position="122"/>
    </location>
    <ligand>
        <name>Mn(2+)</name>
        <dbReference type="ChEBI" id="CHEBI:29035"/>
        <label>2</label>
    </ligand>
</feature>
<dbReference type="Proteomes" id="UP000181956">
    <property type="component" value="Chromosome I"/>
</dbReference>
<evidence type="ECO:0000256" key="1">
    <source>
        <dbReference type="ARBA" id="ARBA00001273"/>
    </source>
</evidence>
<evidence type="ECO:0000256" key="7">
    <source>
        <dbReference type="ARBA" id="ARBA00023277"/>
    </source>
</evidence>
<dbReference type="GO" id="GO:0030388">
    <property type="term" value="P:fructose 1,6-bisphosphate metabolic process"/>
    <property type="evidence" value="ECO:0007669"/>
    <property type="project" value="TreeGrafter"/>
</dbReference>
<dbReference type="GO" id="GO:0006071">
    <property type="term" value="P:glycerol metabolic process"/>
    <property type="evidence" value="ECO:0007669"/>
    <property type="project" value="InterPro"/>
</dbReference>